<gene>
    <name evidence="1" type="ORF">HNR14_000445</name>
</gene>
<protein>
    <submittedName>
        <fullName evidence="1">Uncharacterized protein</fullName>
    </submittedName>
</protein>
<dbReference type="RefSeq" id="WP_179699614.1">
    <property type="nucleotide sequence ID" value="NZ_BAAAHA010000004.1"/>
</dbReference>
<evidence type="ECO:0000313" key="2">
    <source>
        <dbReference type="Proteomes" id="UP000521075"/>
    </source>
</evidence>
<dbReference type="AlphaFoldDB" id="A0A853DPU2"/>
<sequence length="214" mass="23966">MASVNQRLSPNGTETWRVQARDLTGRMRGTTFPTRDEAAQYAASVEEDGWDAAYASLAGAPSVSSRFGTMTLKQLEQAIITADPHGWHRVDPRENRAILETNIAIALEWTSDPNAIRNPDDDAYACYNGLTRHLDSVHVLYNGSPVIKEALLTVEFKTRTKRGGTLFVPLAHENRRRWFTDPVAYALAHTVNILLWRQGYETYMDTSGVQALDD</sequence>
<proteinExistence type="predicted"/>
<reference evidence="1 2" key="1">
    <citation type="submission" date="2020-07" db="EMBL/GenBank/DDBJ databases">
        <title>Sequencing the genomes of 1000 actinobacteria strains.</title>
        <authorList>
            <person name="Klenk H.-P."/>
        </authorList>
    </citation>
    <scope>NUCLEOTIDE SEQUENCE [LARGE SCALE GENOMIC DNA]</scope>
    <source>
        <strain evidence="1 2">DSM 15166</strain>
    </source>
</reference>
<dbReference type="Proteomes" id="UP000521075">
    <property type="component" value="Unassembled WGS sequence"/>
</dbReference>
<comment type="caution">
    <text evidence="1">The sequence shown here is derived from an EMBL/GenBank/DDBJ whole genome shotgun (WGS) entry which is preliminary data.</text>
</comment>
<keyword evidence="2" id="KW-1185">Reference proteome</keyword>
<organism evidence="1 2">
    <name type="scientific">Leifsonia naganoensis</name>
    <dbReference type="NCBI Taxonomy" id="150025"/>
    <lineage>
        <taxon>Bacteria</taxon>
        <taxon>Bacillati</taxon>
        <taxon>Actinomycetota</taxon>
        <taxon>Actinomycetes</taxon>
        <taxon>Micrococcales</taxon>
        <taxon>Microbacteriaceae</taxon>
        <taxon>Leifsonia</taxon>
    </lineage>
</organism>
<name>A0A853DPU2_9MICO</name>
<dbReference type="EMBL" id="JACCHJ010000001">
    <property type="protein sequence ID" value="NYK08564.1"/>
    <property type="molecule type" value="Genomic_DNA"/>
</dbReference>
<evidence type="ECO:0000313" key="1">
    <source>
        <dbReference type="EMBL" id="NYK08564.1"/>
    </source>
</evidence>
<accession>A0A853DPU2</accession>